<reference evidence="6 7" key="1">
    <citation type="submission" date="2016-10" db="EMBL/GenBank/DDBJ databases">
        <authorList>
            <person name="de Groot N.N."/>
        </authorList>
    </citation>
    <scope>NUCLEOTIDE SEQUENCE [LARGE SCALE GENOMIC DNA]</scope>
    <source>
        <strain evidence="6 7">DSM 16077</strain>
    </source>
</reference>
<dbReference type="AlphaFoldDB" id="A0A1G9SFX6"/>
<name>A0A1G9SFX6_9PROT</name>
<dbReference type="GO" id="GO:0000976">
    <property type="term" value="F:transcription cis-regulatory region binding"/>
    <property type="evidence" value="ECO:0007669"/>
    <property type="project" value="TreeGrafter"/>
</dbReference>
<dbReference type="InterPro" id="IPR036271">
    <property type="entry name" value="Tet_transcr_reg_TetR-rel_C_sf"/>
</dbReference>
<dbReference type="PRINTS" id="PR00455">
    <property type="entry name" value="HTHTETR"/>
</dbReference>
<dbReference type="OrthoDB" id="9811084at2"/>
<keyword evidence="2 4" id="KW-0238">DNA-binding</keyword>
<dbReference type="PANTHER" id="PTHR30055:SF234">
    <property type="entry name" value="HTH-TYPE TRANSCRIPTIONAL REGULATOR BETI"/>
    <property type="match status" value="1"/>
</dbReference>
<evidence type="ECO:0000256" key="1">
    <source>
        <dbReference type="ARBA" id="ARBA00023015"/>
    </source>
</evidence>
<keyword evidence="3" id="KW-0804">Transcription</keyword>
<evidence type="ECO:0000259" key="5">
    <source>
        <dbReference type="PROSITE" id="PS50977"/>
    </source>
</evidence>
<dbReference type="SUPFAM" id="SSF46689">
    <property type="entry name" value="Homeodomain-like"/>
    <property type="match status" value="1"/>
</dbReference>
<dbReference type="Proteomes" id="UP000199759">
    <property type="component" value="Unassembled WGS sequence"/>
</dbReference>
<dbReference type="SUPFAM" id="SSF48498">
    <property type="entry name" value="Tetracyclin repressor-like, C-terminal domain"/>
    <property type="match status" value="1"/>
</dbReference>
<feature type="DNA-binding region" description="H-T-H motif" evidence="4">
    <location>
        <begin position="33"/>
        <end position="52"/>
    </location>
</feature>
<evidence type="ECO:0000313" key="7">
    <source>
        <dbReference type="Proteomes" id="UP000199759"/>
    </source>
</evidence>
<dbReference type="InterPro" id="IPR009057">
    <property type="entry name" value="Homeodomain-like_sf"/>
</dbReference>
<dbReference type="EMBL" id="FNHG01000009">
    <property type="protein sequence ID" value="SDM34396.1"/>
    <property type="molecule type" value="Genomic_DNA"/>
</dbReference>
<gene>
    <name evidence="6" type="ORF">SAMN04488568_10998</name>
</gene>
<dbReference type="PROSITE" id="PS50977">
    <property type="entry name" value="HTH_TETR_2"/>
    <property type="match status" value="1"/>
</dbReference>
<dbReference type="STRING" id="144026.SAMN04488568_10998"/>
<feature type="domain" description="HTH tetR-type" evidence="5">
    <location>
        <begin position="10"/>
        <end position="70"/>
    </location>
</feature>
<evidence type="ECO:0000313" key="6">
    <source>
        <dbReference type="EMBL" id="SDM34396.1"/>
    </source>
</evidence>
<organism evidence="6 7">
    <name type="scientific">Maricaulis salignorans</name>
    <dbReference type="NCBI Taxonomy" id="144026"/>
    <lineage>
        <taxon>Bacteria</taxon>
        <taxon>Pseudomonadati</taxon>
        <taxon>Pseudomonadota</taxon>
        <taxon>Alphaproteobacteria</taxon>
        <taxon>Maricaulales</taxon>
        <taxon>Maricaulaceae</taxon>
        <taxon>Maricaulis</taxon>
    </lineage>
</organism>
<protein>
    <submittedName>
        <fullName evidence="6">Transcriptional regulator, TetR family</fullName>
    </submittedName>
</protein>
<keyword evidence="7" id="KW-1185">Reference proteome</keyword>
<dbReference type="GO" id="GO:0003700">
    <property type="term" value="F:DNA-binding transcription factor activity"/>
    <property type="evidence" value="ECO:0007669"/>
    <property type="project" value="TreeGrafter"/>
</dbReference>
<keyword evidence="1" id="KW-0805">Transcription regulation</keyword>
<sequence length="214" mass="23194">MAVTRKEMKDATRQRLLSAGAKVFAADGVQGARIADIAREAEVAMGTLYTHFPDKDALFRELIRAGKVMVIEGLVLARQSSPTRAGRDRAAMEGVVAFAQVYGPFFRLLLSRGAGDPMQREVVDAIADLRVPELEEGQAEGWIRRDLDPRAAARCEVGAVFHLLDWWIDNPDLYTAEQIVDQLCIVRRFGVEGAGALTDGGNLPPSPAAGSMAS</sequence>
<dbReference type="InterPro" id="IPR050109">
    <property type="entry name" value="HTH-type_TetR-like_transc_reg"/>
</dbReference>
<evidence type="ECO:0000256" key="3">
    <source>
        <dbReference type="ARBA" id="ARBA00023163"/>
    </source>
</evidence>
<evidence type="ECO:0000256" key="4">
    <source>
        <dbReference type="PROSITE-ProRule" id="PRU00335"/>
    </source>
</evidence>
<evidence type="ECO:0000256" key="2">
    <source>
        <dbReference type="ARBA" id="ARBA00023125"/>
    </source>
</evidence>
<dbReference type="InterPro" id="IPR001647">
    <property type="entry name" value="HTH_TetR"/>
</dbReference>
<dbReference type="Pfam" id="PF00440">
    <property type="entry name" value="TetR_N"/>
    <property type="match status" value="1"/>
</dbReference>
<dbReference type="PANTHER" id="PTHR30055">
    <property type="entry name" value="HTH-TYPE TRANSCRIPTIONAL REGULATOR RUTR"/>
    <property type="match status" value="1"/>
</dbReference>
<dbReference type="Gene3D" id="1.10.357.10">
    <property type="entry name" value="Tetracycline Repressor, domain 2"/>
    <property type="match status" value="1"/>
</dbReference>
<accession>A0A1G9SFX6</accession>
<proteinExistence type="predicted"/>